<reference evidence="4 5" key="1">
    <citation type="submission" date="2020-01" db="EMBL/GenBank/DDBJ databases">
        <authorList>
            <person name="Gupta K D."/>
        </authorList>
    </citation>
    <scope>NUCLEOTIDE SEQUENCE [LARGE SCALE GENOMIC DNA]</scope>
</reference>
<dbReference type="SUPFAM" id="SSF51735">
    <property type="entry name" value="NAD(P)-binding Rossmann-fold domains"/>
    <property type="match status" value="1"/>
</dbReference>
<name>A0A8S0VZA9_CYCAE</name>
<dbReference type="Proteomes" id="UP000467700">
    <property type="component" value="Unassembled WGS sequence"/>
</dbReference>
<proteinExistence type="inferred from homology"/>
<dbReference type="PANTHER" id="PTHR43008">
    <property type="entry name" value="BENZIL REDUCTASE"/>
    <property type="match status" value="1"/>
</dbReference>
<dbReference type="Pfam" id="PF13561">
    <property type="entry name" value="adh_short_C2"/>
    <property type="match status" value="1"/>
</dbReference>
<evidence type="ECO:0000256" key="3">
    <source>
        <dbReference type="ARBA" id="ARBA00023002"/>
    </source>
</evidence>
<evidence type="ECO:0008006" key="6">
    <source>
        <dbReference type="Google" id="ProtNLM"/>
    </source>
</evidence>
<keyword evidence="5" id="KW-1185">Reference proteome</keyword>
<dbReference type="EMBL" id="CACVBS010000067">
    <property type="protein sequence ID" value="CAA7268284.1"/>
    <property type="molecule type" value="Genomic_DNA"/>
</dbReference>
<keyword evidence="3" id="KW-0560">Oxidoreductase</keyword>
<sequence>MSTTQMPTNHTPTGVVAALSGAPPTRTALAQFALLGRVAMVTGGQRGIGLELALALAEGGAVVYCLDLPPTPDADWMKVQQFCSSLPDLGVGAHKKGRMEYMSCNVTDQKAMWTIAEQIAEKEGRVDICIANAGVLRGAECLEWDGEDFKKLLDVNINGAFFTAQAAGRQMEKRNIRGSIVMIASMSGTITNPNMHWTAYNTSKAAVLQMMRSMACELGPKGIRVNALSPGYIYTNMTKAFLQGKSELERMWCAQNPLGRLGNPDELRGAALWLASDASTFCTGSDIRVDGGQTAW</sequence>
<dbReference type="GO" id="GO:0016616">
    <property type="term" value="F:oxidoreductase activity, acting on the CH-OH group of donors, NAD or NADP as acceptor"/>
    <property type="evidence" value="ECO:0007669"/>
    <property type="project" value="UniProtKB-ARBA"/>
</dbReference>
<comment type="caution">
    <text evidence="4">The sequence shown here is derived from an EMBL/GenBank/DDBJ whole genome shotgun (WGS) entry which is preliminary data.</text>
</comment>
<dbReference type="InterPro" id="IPR002347">
    <property type="entry name" value="SDR_fam"/>
</dbReference>
<dbReference type="PRINTS" id="PR00080">
    <property type="entry name" value="SDRFAMILY"/>
</dbReference>
<protein>
    <recommendedName>
        <fullName evidence="6">Sorbose reductase sou1</fullName>
    </recommendedName>
</protein>
<comment type="similarity">
    <text evidence="1">Belongs to the short-chain dehydrogenases/reductases (SDR) family.</text>
</comment>
<accession>A0A8S0VZA9</accession>
<evidence type="ECO:0000313" key="5">
    <source>
        <dbReference type="Proteomes" id="UP000467700"/>
    </source>
</evidence>
<evidence type="ECO:0000256" key="2">
    <source>
        <dbReference type="ARBA" id="ARBA00022857"/>
    </source>
</evidence>
<dbReference type="FunFam" id="3.40.50.720:FF:000245">
    <property type="entry name" value="Short chain dehydrogenase, putative"/>
    <property type="match status" value="1"/>
</dbReference>
<dbReference type="PANTHER" id="PTHR43008:SF4">
    <property type="entry name" value="CHAIN DEHYDROGENASE, PUTATIVE (AFU_ORTHOLOGUE AFUA_4G08710)-RELATED"/>
    <property type="match status" value="1"/>
</dbReference>
<dbReference type="OrthoDB" id="1669814at2759"/>
<evidence type="ECO:0000313" key="4">
    <source>
        <dbReference type="EMBL" id="CAA7268284.1"/>
    </source>
</evidence>
<dbReference type="PRINTS" id="PR00081">
    <property type="entry name" value="GDHRDH"/>
</dbReference>
<gene>
    <name evidence="4" type="ORF">AAE3_LOCUS10473</name>
</gene>
<evidence type="ECO:0000256" key="1">
    <source>
        <dbReference type="ARBA" id="ARBA00006484"/>
    </source>
</evidence>
<keyword evidence="2" id="KW-0521">NADP</keyword>
<dbReference type="PROSITE" id="PS00061">
    <property type="entry name" value="ADH_SHORT"/>
    <property type="match status" value="1"/>
</dbReference>
<dbReference type="Gene3D" id="3.40.50.720">
    <property type="entry name" value="NAD(P)-binding Rossmann-like Domain"/>
    <property type="match status" value="1"/>
</dbReference>
<dbReference type="InterPro" id="IPR020904">
    <property type="entry name" value="Sc_DH/Rdtase_CS"/>
</dbReference>
<dbReference type="GO" id="GO:0050664">
    <property type="term" value="F:oxidoreductase activity, acting on NAD(P)H, oxygen as acceptor"/>
    <property type="evidence" value="ECO:0007669"/>
    <property type="project" value="TreeGrafter"/>
</dbReference>
<dbReference type="AlphaFoldDB" id="A0A8S0VZA9"/>
<organism evidence="4 5">
    <name type="scientific">Cyclocybe aegerita</name>
    <name type="common">Black poplar mushroom</name>
    <name type="synonym">Agrocybe aegerita</name>
    <dbReference type="NCBI Taxonomy" id="1973307"/>
    <lineage>
        <taxon>Eukaryota</taxon>
        <taxon>Fungi</taxon>
        <taxon>Dikarya</taxon>
        <taxon>Basidiomycota</taxon>
        <taxon>Agaricomycotina</taxon>
        <taxon>Agaricomycetes</taxon>
        <taxon>Agaricomycetidae</taxon>
        <taxon>Agaricales</taxon>
        <taxon>Agaricineae</taxon>
        <taxon>Bolbitiaceae</taxon>
        <taxon>Cyclocybe</taxon>
    </lineage>
</organism>
<dbReference type="InterPro" id="IPR036291">
    <property type="entry name" value="NAD(P)-bd_dom_sf"/>
</dbReference>